<organism evidence="9 10">
    <name type="scientific">Leekyejoonella antrihumi</name>
    <dbReference type="NCBI Taxonomy" id="1660198"/>
    <lineage>
        <taxon>Bacteria</taxon>
        <taxon>Bacillati</taxon>
        <taxon>Actinomycetota</taxon>
        <taxon>Actinomycetes</taxon>
        <taxon>Micrococcales</taxon>
        <taxon>Dermacoccaceae</taxon>
        <taxon>Leekyejoonella</taxon>
    </lineage>
</organism>
<accession>A0A563E712</accession>
<proteinExistence type="inferred from homology"/>
<keyword evidence="4 7" id="KW-1133">Transmembrane helix</keyword>
<dbReference type="Proteomes" id="UP000320244">
    <property type="component" value="Unassembled WGS sequence"/>
</dbReference>
<feature type="compositionally biased region" description="Basic and acidic residues" evidence="8">
    <location>
        <begin position="19"/>
        <end position="29"/>
    </location>
</feature>
<dbReference type="GO" id="GO:0005886">
    <property type="term" value="C:plasma membrane"/>
    <property type="evidence" value="ECO:0007669"/>
    <property type="project" value="UniProtKB-SubCell"/>
</dbReference>
<comment type="caution">
    <text evidence="9">The sequence shown here is derived from an EMBL/GenBank/DDBJ whole genome shotgun (WGS) entry which is preliminary data.</text>
</comment>
<evidence type="ECO:0000256" key="5">
    <source>
        <dbReference type="ARBA" id="ARBA00023136"/>
    </source>
</evidence>
<dbReference type="Pfam" id="PF06781">
    <property type="entry name" value="CrgA"/>
    <property type="match status" value="1"/>
</dbReference>
<feature type="compositionally biased region" description="Low complexity" evidence="8">
    <location>
        <begin position="1"/>
        <end position="18"/>
    </location>
</feature>
<dbReference type="GO" id="GO:0051301">
    <property type="term" value="P:cell division"/>
    <property type="evidence" value="ECO:0007669"/>
    <property type="project" value="UniProtKB-UniRule"/>
</dbReference>
<evidence type="ECO:0000256" key="6">
    <source>
        <dbReference type="ARBA" id="ARBA00023306"/>
    </source>
</evidence>
<dbReference type="AlphaFoldDB" id="A0A563E712"/>
<comment type="subcellular location">
    <subcellularLocation>
        <location evidence="7">Cell membrane</location>
        <topology evidence="7">Multi-pass membrane protein</topology>
    </subcellularLocation>
</comment>
<evidence type="ECO:0000256" key="4">
    <source>
        <dbReference type="ARBA" id="ARBA00022989"/>
    </source>
</evidence>
<keyword evidence="3 7" id="KW-0812">Transmembrane</keyword>
<evidence type="ECO:0000256" key="8">
    <source>
        <dbReference type="SAM" id="MobiDB-lite"/>
    </source>
</evidence>
<keyword evidence="5 7" id="KW-0472">Membrane</keyword>
<evidence type="ECO:0000313" key="10">
    <source>
        <dbReference type="Proteomes" id="UP000320244"/>
    </source>
</evidence>
<keyword evidence="10" id="KW-1185">Reference proteome</keyword>
<evidence type="ECO:0000256" key="3">
    <source>
        <dbReference type="ARBA" id="ARBA00022692"/>
    </source>
</evidence>
<feature type="transmembrane region" description="Helical" evidence="7">
    <location>
        <begin position="71"/>
        <end position="93"/>
    </location>
</feature>
<gene>
    <name evidence="7" type="primary">crgA</name>
    <name evidence="9" type="ORF">FGL98_03175</name>
</gene>
<reference evidence="9 10" key="2">
    <citation type="submission" date="2019-08" db="EMBL/GenBank/DDBJ databases">
        <title>Jejuicoccus antrihumi gen. nov., sp. nov., a new member of the family Dermacoccaceae isolated from a cave.</title>
        <authorList>
            <person name="Schumann P."/>
            <person name="Kim I.S."/>
        </authorList>
    </citation>
    <scope>NUCLEOTIDE SEQUENCE [LARGE SCALE GENOMIC DNA]</scope>
    <source>
        <strain evidence="9 10">C5-26</strain>
    </source>
</reference>
<evidence type="ECO:0000256" key="2">
    <source>
        <dbReference type="ARBA" id="ARBA00022618"/>
    </source>
</evidence>
<sequence length="125" mass="13719">MGSAKETSKDSATSTTDKGGVKKPADKKTKSGTSRAPGRADTTATSSASRRRTPQRQKPQKIKSDELNPVWWVPTMVTLMVVGLIWLVVCYLTQTDYPIPGISSWNLVVGFAAIMVGFLMTTRWR</sequence>
<keyword evidence="2 7" id="KW-0132">Cell division</keyword>
<evidence type="ECO:0000313" key="9">
    <source>
        <dbReference type="EMBL" id="TWP38358.1"/>
    </source>
</evidence>
<protein>
    <recommendedName>
        <fullName evidence="7">Cell division protein CrgA</fullName>
    </recommendedName>
</protein>
<feature type="transmembrane region" description="Helical" evidence="7">
    <location>
        <begin position="105"/>
        <end position="124"/>
    </location>
</feature>
<feature type="compositionally biased region" description="Basic residues" evidence="8">
    <location>
        <begin position="49"/>
        <end position="61"/>
    </location>
</feature>
<dbReference type="OrthoDB" id="5189646at2"/>
<reference evidence="9 10" key="1">
    <citation type="submission" date="2019-05" db="EMBL/GenBank/DDBJ databases">
        <authorList>
            <person name="Lee S.D."/>
        </authorList>
    </citation>
    <scope>NUCLEOTIDE SEQUENCE [LARGE SCALE GENOMIC DNA]</scope>
    <source>
        <strain evidence="9 10">C5-26</strain>
    </source>
</reference>
<keyword evidence="6 7" id="KW-0131">Cell cycle</keyword>
<evidence type="ECO:0000256" key="7">
    <source>
        <dbReference type="HAMAP-Rule" id="MF_00631"/>
    </source>
</evidence>
<dbReference type="InterPro" id="IPR009619">
    <property type="entry name" value="CrgA"/>
</dbReference>
<evidence type="ECO:0000256" key="1">
    <source>
        <dbReference type="ARBA" id="ARBA00022475"/>
    </source>
</evidence>
<dbReference type="EMBL" id="VCQV01000003">
    <property type="protein sequence ID" value="TWP38358.1"/>
    <property type="molecule type" value="Genomic_DNA"/>
</dbReference>
<dbReference type="HAMAP" id="MF_00631">
    <property type="entry name" value="CrgA"/>
    <property type="match status" value="1"/>
</dbReference>
<feature type="region of interest" description="Disordered" evidence="8">
    <location>
        <begin position="1"/>
        <end position="64"/>
    </location>
</feature>
<comment type="function">
    <text evidence="7">Involved in cell division.</text>
</comment>
<keyword evidence="1 7" id="KW-1003">Cell membrane</keyword>
<comment type="similarity">
    <text evidence="7">Belongs to the CrgA family.</text>
</comment>
<feature type="compositionally biased region" description="Low complexity" evidence="8">
    <location>
        <begin position="39"/>
        <end position="48"/>
    </location>
</feature>
<name>A0A563E712_9MICO</name>